<evidence type="ECO:0000313" key="3">
    <source>
        <dbReference type="Proteomes" id="UP001516061"/>
    </source>
</evidence>
<dbReference type="EMBL" id="JABSNM010000001">
    <property type="protein sequence ID" value="NRT54313.1"/>
    <property type="molecule type" value="Genomic_DNA"/>
</dbReference>
<keyword evidence="3" id="KW-1185">Reference proteome</keyword>
<protein>
    <submittedName>
        <fullName evidence="2">Phasin family protein</fullName>
    </submittedName>
</protein>
<feature type="domain" description="Phasin" evidence="1">
    <location>
        <begin position="6"/>
        <end position="104"/>
    </location>
</feature>
<dbReference type="NCBIfam" id="TIGR01841">
    <property type="entry name" value="phasin"/>
    <property type="match status" value="1"/>
</dbReference>
<accession>A0ABX2FWC4</accession>
<reference evidence="2 3" key="1">
    <citation type="submission" date="2020-05" db="EMBL/GenBank/DDBJ databases">
        <title>Genomic Encyclopedia of Type Strains, Phase IV (KMG-V): Genome sequencing to study the core and pangenomes of soil and plant-associated prokaryotes.</title>
        <authorList>
            <person name="Whitman W."/>
        </authorList>
    </citation>
    <scope>NUCLEOTIDE SEQUENCE [LARGE SCALE GENOMIC DNA]</scope>
    <source>
        <strain evidence="2 3">C29</strain>
    </source>
</reference>
<dbReference type="InterPro" id="IPR018968">
    <property type="entry name" value="Phasin"/>
</dbReference>
<organism evidence="2 3">
    <name type="scientific">Sphaerotilus uruguayifluvii</name>
    <dbReference type="NCBI Taxonomy" id="2735897"/>
    <lineage>
        <taxon>Bacteria</taxon>
        <taxon>Pseudomonadati</taxon>
        <taxon>Pseudomonadota</taxon>
        <taxon>Betaproteobacteria</taxon>
        <taxon>Burkholderiales</taxon>
        <taxon>Sphaerotilaceae</taxon>
        <taxon>Sphaerotilus</taxon>
    </lineage>
</organism>
<name>A0ABX2FWC4_9BURK</name>
<evidence type="ECO:0000259" key="1">
    <source>
        <dbReference type="Pfam" id="PF09361"/>
    </source>
</evidence>
<sequence length="178" mass="18824">MSLTPEQLAAANKANLEALVSLTHKAFESIEKLVELNMQAARSTLEENAAHAKAVLSAKGPQELAALQTEYVKPAQEKALAYGRQVYDIAASTQAEVSKLAEAQLTAAKEKFTELVDQAAEKAPKGSENAVAMVKTAMANADAAFESVQKAARQAVSLAETNLKTLGETAAKATTPRR</sequence>
<dbReference type="Pfam" id="PF09361">
    <property type="entry name" value="Phasin_2"/>
    <property type="match status" value="1"/>
</dbReference>
<dbReference type="RefSeq" id="WP_173803289.1">
    <property type="nucleotide sequence ID" value="NZ_JABSNM010000001.1"/>
</dbReference>
<proteinExistence type="predicted"/>
<dbReference type="InterPro" id="IPR010127">
    <property type="entry name" value="Phasin_subfam-1"/>
</dbReference>
<dbReference type="Proteomes" id="UP001516061">
    <property type="component" value="Unassembled WGS sequence"/>
</dbReference>
<gene>
    <name evidence="2" type="ORF">HNQ01_000020</name>
</gene>
<evidence type="ECO:0000313" key="2">
    <source>
        <dbReference type="EMBL" id="NRT54313.1"/>
    </source>
</evidence>
<comment type="caution">
    <text evidence="2">The sequence shown here is derived from an EMBL/GenBank/DDBJ whole genome shotgun (WGS) entry which is preliminary data.</text>
</comment>